<evidence type="ECO:0000313" key="1">
    <source>
        <dbReference type="EMBL" id="KAJ7425004.1"/>
    </source>
</evidence>
<comment type="caution">
    <text evidence="1">The sequence shown here is derived from an EMBL/GenBank/DDBJ whole genome shotgun (WGS) entry which is preliminary data.</text>
</comment>
<evidence type="ECO:0000313" key="2">
    <source>
        <dbReference type="Proteomes" id="UP001145742"/>
    </source>
</evidence>
<gene>
    <name evidence="1" type="ORF">WISP_25893</name>
</gene>
<protein>
    <submittedName>
        <fullName evidence="1">Uncharacterized protein</fullName>
    </submittedName>
</protein>
<proteinExistence type="predicted"/>
<organism evidence="1 2">
    <name type="scientific">Willisornis vidua</name>
    <name type="common">Xingu scale-backed antbird</name>
    <dbReference type="NCBI Taxonomy" id="1566151"/>
    <lineage>
        <taxon>Eukaryota</taxon>
        <taxon>Metazoa</taxon>
        <taxon>Chordata</taxon>
        <taxon>Craniata</taxon>
        <taxon>Vertebrata</taxon>
        <taxon>Euteleostomi</taxon>
        <taxon>Archelosauria</taxon>
        <taxon>Archosauria</taxon>
        <taxon>Dinosauria</taxon>
        <taxon>Saurischia</taxon>
        <taxon>Theropoda</taxon>
        <taxon>Coelurosauria</taxon>
        <taxon>Aves</taxon>
        <taxon>Neognathae</taxon>
        <taxon>Neoaves</taxon>
        <taxon>Telluraves</taxon>
        <taxon>Australaves</taxon>
        <taxon>Passeriformes</taxon>
        <taxon>Thamnophilidae</taxon>
        <taxon>Willisornis</taxon>
    </lineage>
</organism>
<name>A0ABQ9DMI6_9PASS</name>
<dbReference type="EMBL" id="WHWB01032579">
    <property type="protein sequence ID" value="KAJ7425004.1"/>
    <property type="molecule type" value="Genomic_DNA"/>
</dbReference>
<reference evidence="1" key="1">
    <citation type="submission" date="2019-10" db="EMBL/GenBank/DDBJ databases">
        <authorList>
            <person name="Soares A.E.R."/>
            <person name="Aleixo A."/>
            <person name="Schneider P."/>
            <person name="Miyaki C.Y."/>
            <person name="Schneider M.P."/>
            <person name="Mello C."/>
            <person name="Vasconcelos A.T.R."/>
        </authorList>
    </citation>
    <scope>NUCLEOTIDE SEQUENCE</scope>
    <source>
        <tissue evidence="1">Muscle</tissue>
    </source>
</reference>
<accession>A0ABQ9DMI6</accession>
<dbReference type="Proteomes" id="UP001145742">
    <property type="component" value="Unassembled WGS sequence"/>
</dbReference>
<sequence length="80" mass="8624">MGNRVNIVLISKKVRKEDPGNYGPLSFISVPSKAMEKIILGGTENHLKDDTVIRHSFGRGKSCLSKLMGPSGQNVQQSAG</sequence>
<keyword evidence="2" id="KW-1185">Reference proteome</keyword>